<sequence length="68" mass="7023">MTIPQPHATEHSDACAVAAGLTGTARAPVRPSASTVVEHIRQTPLIANCGRGNESSLPSRPLPRPSNA</sequence>
<protein>
    <submittedName>
        <fullName evidence="1">Uncharacterized protein</fullName>
    </submittedName>
</protein>
<evidence type="ECO:0000313" key="1">
    <source>
        <dbReference type="EMBL" id="KAH6929154.1"/>
    </source>
</evidence>
<gene>
    <name evidence="1" type="ORF">HPB50_023953</name>
</gene>
<name>A0ACB7S8U9_HYAAI</name>
<comment type="caution">
    <text evidence="1">The sequence shown here is derived from an EMBL/GenBank/DDBJ whole genome shotgun (WGS) entry which is preliminary data.</text>
</comment>
<organism evidence="1 2">
    <name type="scientific">Hyalomma asiaticum</name>
    <name type="common">Tick</name>
    <dbReference type="NCBI Taxonomy" id="266040"/>
    <lineage>
        <taxon>Eukaryota</taxon>
        <taxon>Metazoa</taxon>
        <taxon>Ecdysozoa</taxon>
        <taxon>Arthropoda</taxon>
        <taxon>Chelicerata</taxon>
        <taxon>Arachnida</taxon>
        <taxon>Acari</taxon>
        <taxon>Parasitiformes</taxon>
        <taxon>Ixodida</taxon>
        <taxon>Ixodoidea</taxon>
        <taxon>Ixodidae</taxon>
        <taxon>Hyalomminae</taxon>
        <taxon>Hyalomma</taxon>
    </lineage>
</organism>
<dbReference type="Proteomes" id="UP000821845">
    <property type="component" value="Chromosome 6"/>
</dbReference>
<dbReference type="EMBL" id="CM023486">
    <property type="protein sequence ID" value="KAH6929154.1"/>
    <property type="molecule type" value="Genomic_DNA"/>
</dbReference>
<evidence type="ECO:0000313" key="2">
    <source>
        <dbReference type="Proteomes" id="UP000821845"/>
    </source>
</evidence>
<proteinExistence type="predicted"/>
<keyword evidence="2" id="KW-1185">Reference proteome</keyword>
<accession>A0ACB7S8U9</accession>
<reference evidence="1" key="1">
    <citation type="submission" date="2020-05" db="EMBL/GenBank/DDBJ databases">
        <title>Large-scale comparative analyses of tick genomes elucidate their genetic diversity and vector capacities.</title>
        <authorList>
            <person name="Jia N."/>
            <person name="Wang J."/>
            <person name="Shi W."/>
            <person name="Du L."/>
            <person name="Sun Y."/>
            <person name="Zhan W."/>
            <person name="Jiang J."/>
            <person name="Wang Q."/>
            <person name="Zhang B."/>
            <person name="Ji P."/>
            <person name="Sakyi L.B."/>
            <person name="Cui X."/>
            <person name="Yuan T."/>
            <person name="Jiang B."/>
            <person name="Yang W."/>
            <person name="Lam T.T.-Y."/>
            <person name="Chang Q."/>
            <person name="Ding S."/>
            <person name="Wang X."/>
            <person name="Zhu J."/>
            <person name="Ruan X."/>
            <person name="Zhao L."/>
            <person name="Wei J."/>
            <person name="Que T."/>
            <person name="Du C."/>
            <person name="Cheng J."/>
            <person name="Dai P."/>
            <person name="Han X."/>
            <person name="Huang E."/>
            <person name="Gao Y."/>
            <person name="Liu J."/>
            <person name="Shao H."/>
            <person name="Ye R."/>
            <person name="Li L."/>
            <person name="Wei W."/>
            <person name="Wang X."/>
            <person name="Wang C."/>
            <person name="Yang T."/>
            <person name="Huo Q."/>
            <person name="Li W."/>
            <person name="Guo W."/>
            <person name="Chen H."/>
            <person name="Zhou L."/>
            <person name="Ni X."/>
            <person name="Tian J."/>
            <person name="Zhou Y."/>
            <person name="Sheng Y."/>
            <person name="Liu T."/>
            <person name="Pan Y."/>
            <person name="Xia L."/>
            <person name="Li J."/>
            <person name="Zhao F."/>
            <person name="Cao W."/>
        </authorList>
    </citation>
    <scope>NUCLEOTIDE SEQUENCE</scope>
    <source>
        <strain evidence="1">Hyas-2018</strain>
    </source>
</reference>